<evidence type="ECO:0000313" key="21">
    <source>
        <dbReference type="EMBL" id="KAJ6643829.1"/>
    </source>
</evidence>
<evidence type="ECO:0000256" key="7">
    <source>
        <dbReference type="ARBA" id="ARBA00022990"/>
    </source>
</evidence>
<dbReference type="GO" id="GO:0005102">
    <property type="term" value="F:signaling receptor binding"/>
    <property type="evidence" value="ECO:0007669"/>
    <property type="project" value="TreeGrafter"/>
</dbReference>
<feature type="compositionally biased region" description="Polar residues" evidence="18">
    <location>
        <begin position="231"/>
        <end position="253"/>
    </location>
</feature>
<evidence type="ECO:0000256" key="9">
    <source>
        <dbReference type="ARBA" id="ARBA00023136"/>
    </source>
</evidence>
<dbReference type="GO" id="GO:0005778">
    <property type="term" value="C:peroxisomal membrane"/>
    <property type="evidence" value="ECO:0007669"/>
    <property type="project" value="UniProtKB-SubCell"/>
</dbReference>
<dbReference type="OrthoDB" id="441517at2759"/>
<keyword evidence="17" id="KW-0175">Coiled coil</keyword>
<dbReference type="InterPro" id="IPR006785">
    <property type="entry name" value="Pex14_N"/>
</dbReference>
<evidence type="ECO:0000256" key="15">
    <source>
        <dbReference type="ARBA" id="ARBA00065694"/>
    </source>
</evidence>
<evidence type="ECO:0000256" key="11">
    <source>
        <dbReference type="ARBA" id="ARBA00029502"/>
    </source>
</evidence>
<keyword evidence="6 19" id="KW-1133">Transmembrane helix</keyword>
<feature type="region of interest" description="Disordered" evidence="18">
    <location>
        <begin position="221"/>
        <end position="264"/>
    </location>
</feature>
<comment type="subcellular location">
    <subcellularLocation>
        <location evidence="12">Endomembrane system</location>
        <topology evidence="12">Single-pass membrane protein</topology>
    </subcellularLocation>
    <subcellularLocation>
        <location evidence="13 16">Peroxisome membrane</location>
    </subcellularLocation>
</comment>
<dbReference type="Gene3D" id="1.10.10.10">
    <property type="entry name" value="Winged helix-like DNA-binding domain superfamily/Winged helix DNA-binding domain"/>
    <property type="match status" value="1"/>
</dbReference>
<dbReference type="PANTHER" id="PTHR23058">
    <property type="entry name" value="PEROXISOMAL MEMBRANE PROTEIN PEX14"/>
    <property type="match status" value="1"/>
</dbReference>
<evidence type="ECO:0000256" key="14">
    <source>
        <dbReference type="ARBA" id="ARBA00055057"/>
    </source>
</evidence>
<feature type="coiled-coil region" evidence="17">
    <location>
        <begin position="139"/>
        <end position="173"/>
    </location>
</feature>
<comment type="similarity">
    <text evidence="1 16">Belongs to the peroxin-14 family.</text>
</comment>
<comment type="subunit">
    <text evidence="15">Interacts with PEX13; forming the PEX13-PEX14 docking complex. Interacts with PEX5 (via WxxxF/Y motifs). Interacts with PEX19. Interacts with tubulin.</text>
</comment>
<dbReference type="AlphaFoldDB" id="A0A9Q0S3W6"/>
<evidence type="ECO:0000256" key="2">
    <source>
        <dbReference type="ARBA" id="ARBA00022448"/>
    </source>
</evidence>
<evidence type="ECO:0000256" key="17">
    <source>
        <dbReference type="SAM" id="Coils"/>
    </source>
</evidence>
<dbReference type="InterPro" id="IPR025655">
    <property type="entry name" value="PEX14"/>
</dbReference>
<gene>
    <name evidence="21" type="primary">PEX14</name>
    <name evidence="21" type="ORF">Bhyg_08794</name>
</gene>
<evidence type="ECO:0000256" key="3">
    <source>
        <dbReference type="ARBA" id="ARBA00022553"/>
    </source>
</evidence>
<keyword evidence="10 16" id="KW-0576">Peroxisome</keyword>
<evidence type="ECO:0000256" key="10">
    <source>
        <dbReference type="ARBA" id="ARBA00023140"/>
    </source>
</evidence>
<evidence type="ECO:0000256" key="6">
    <source>
        <dbReference type="ARBA" id="ARBA00022989"/>
    </source>
</evidence>
<keyword evidence="7" id="KW-0007">Acetylation</keyword>
<evidence type="ECO:0000256" key="16">
    <source>
        <dbReference type="RuleBase" id="RU367032"/>
    </source>
</evidence>
<evidence type="ECO:0000256" key="8">
    <source>
        <dbReference type="ARBA" id="ARBA00023010"/>
    </source>
</evidence>
<dbReference type="GO" id="GO:0016560">
    <property type="term" value="P:protein import into peroxisome matrix, docking"/>
    <property type="evidence" value="ECO:0007669"/>
    <property type="project" value="UniProtKB-UniRule"/>
</dbReference>
<organism evidence="21 22">
    <name type="scientific">Pseudolycoriella hygida</name>
    <dbReference type="NCBI Taxonomy" id="35572"/>
    <lineage>
        <taxon>Eukaryota</taxon>
        <taxon>Metazoa</taxon>
        <taxon>Ecdysozoa</taxon>
        <taxon>Arthropoda</taxon>
        <taxon>Hexapoda</taxon>
        <taxon>Insecta</taxon>
        <taxon>Pterygota</taxon>
        <taxon>Neoptera</taxon>
        <taxon>Endopterygota</taxon>
        <taxon>Diptera</taxon>
        <taxon>Nematocera</taxon>
        <taxon>Sciaroidea</taxon>
        <taxon>Sciaridae</taxon>
        <taxon>Pseudolycoriella</taxon>
    </lineage>
</organism>
<evidence type="ECO:0000256" key="12">
    <source>
        <dbReference type="ARBA" id="ARBA00037847"/>
    </source>
</evidence>
<feature type="transmembrane region" description="Helical" evidence="19">
    <location>
        <begin position="102"/>
        <end position="124"/>
    </location>
</feature>
<keyword evidence="5 16" id="KW-0653">Protein transport</keyword>
<dbReference type="EMBL" id="WJQU01000002">
    <property type="protein sequence ID" value="KAJ6643829.1"/>
    <property type="molecule type" value="Genomic_DNA"/>
</dbReference>
<evidence type="ECO:0000313" key="22">
    <source>
        <dbReference type="Proteomes" id="UP001151699"/>
    </source>
</evidence>
<evidence type="ECO:0000256" key="5">
    <source>
        <dbReference type="ARBA" id="ARBA00022927"/>
    </source>
</evidence>
<keyword evidence="22" id="KW-1185">Reference proteome</keyword>
<evidence type="ECO:0000256" key="4">
    <source>
        <dbReference type="ARBA" id="ARBA00022692"/>
    </source>
</evidence>
<evidence type="ECO:0000256" key="19">
    <source>
        <dbReference type="SAM" id="Phobius"/>
    </source>
</evidence>
<protein>
    <recommendedName>
        <fullName evidence="11 16">Peroxisomal membrane protein PEX14</fullName>
    </recommendedName>
    <alternativeName>
        <fullName evidence="16">Peroxin-14</fullName>
    </alternativeName>
</protein>
<keyword evidence="8" id="KW-0811">Translocation</keyword>
<evidence type="ECO:0000259" key="20">
    <source>
        <dbReference type="Pfam" id="PF04695"/>
    </source>
</evidence>
<comment type="function">
    <text evidence="14">Component of the PEX13-PEX14 docking complex, a translocon channel that specifically mediates the import of peroxisomal cargo proteins bound to PEX5 receptor. The PEX13-PEX14 docking complex forms a large import pore which can be opened to a diameter of about 9 nm. Mechanistically, PEX5 receptor along with cargo proteins associates with the PEX14 subunit of the PEX13-PEX14 docking complex in the cytosol, leading to the insertion of the receptor into the organelle membrane with the concomitant translocation of the cargo into the peroxisome matrix. Plays a key role for peroxisome movement through a direct interaction with tubulin.</text>
</comment>
<dbReference type="FunFam" id="1.10.10.10:FF:000296">
    <property type="entry name" value="Peroxisomal membrane protein PEX14"/>
    <property type="match status" value="1"/>
</dbReference>
<dbReference type="GO" id="GO:0012505">
    <property type="term" value="C:endomembrane system"/>
    <property type="evidence" value="ECO:0007669"/>
    <property type="project" value="UniProtKB-SubCell"/>
</dbReference>
<dbReference type="PANTHER" id="PTHR23058:SF0">
    <property type="entry name" value="PEROXISOMAL MEMBRANE PROTEIN PEX14"/>
    <property type="match status" value="1"/>
</dbReference>
<dbReference type="Pfam" id="PF04695">
    <property type="entry name" value="Pex14_N"/>
    <property type="match status" value="1"/>
</dbReference>
<evidence type="ECO:0000256" key="13">
    <source>
        <dbReference type="ARBA" id="ARBA00046271"/>
    </source>
</evidence>
<proteinExistence type="inferred from homology"/>
<comment type="caution">
    <text evidence="21">The sequence shown here is derived from an EMBL/GenBank/DDBJ whole genome shotgun (WGS) entry which is preliminary data.</text>
</comment>
<keyword evidence="4 19" id="KW-0812">Transmembrane</keyword>
<accession>A0A9Q0S3W6</accession>
<keyword evidence="3" id="KW-0597">Phosphoprotein</keyword>
<evidence type="ECO:0000256" key="1">
    <source>
        <dbReference type="ARBA" id="ARBA00005443"/>
    </source>
</evidence>
<dbReference type="GO" id="GO:1990429">
    <property type="term" value="C:peroxisomal importomer complex"/>
    <property type="evidence" value="ECO:0007669"/>
    <property type="project" value="TreeGrafter"/>
</dbReference>
<name>A0A9Q0S3W6_9DIPT</name>
<keyword evidence="9 16" id="KW-0472">Membrane</keyword>
<dbReference type="InterPro" id="IPR036388">
    <property type="entry name" value="WH-like_DNA-bd_sf"/>
</dbReference>
<evidence type="ECO:0000256" key="18">
    <source>
        <dbReference type="SAM" id="MobiDB-lite"/>
    </source>
</evidence>
<feature type="domain" description="Peroxisome membrane anchor protein Pex14p N-terminal" evidence="20">
    <location>
        <begin position="19"/>
        <end position="60"/>
    </location>
</feature>
<sequence>MSETDPGDAIVDQPPQPPRESLINTAVQFLQNNNVQRTPLSQKQKFLRSKGLTEDEIQIACERAGVFSHDPNSTVINMGISTPTTQYVVQQPLTTLQRIREILSSTALIAGFTYAIYLFYKNYIEPMLFGRRRKKKTVDESINDLNKNVETNIKELNQELVKVKEEIARASRNDNILREINSFKSDIEHIKGLLLSRKQFSSPVVPPSIPAWQLQSQHIPVDNENDKNDDANSGSGSSETEVVTKNSDSSLEMISSMMDEDKHN</sequence>
<dbReference type="Proteomes" id="UP001151699">
    <property type="component" value="Chromosome B"/>
</dbReference>
<reference evidence="21" key="1">
    <citation type="submission" date="2022-07" db="EMBL/GenBank/DDBJ databases">
        <authorList>
            <person name="Trinca V."/>
            <person name="Uliana J.V.C."/>
            <person name="Torres T.T."/>
            <person name="Ward R.J."/>
            <person name="Monesi N."/>
        </authorList>
    </citation>
    <scope>NUCLEOTIDE SEQUENCE</scope>
    <source>
        <strain evidence="21">HSMRA1968</strain>
        <tissue evidence="21">Whole embryos</tissue>
    </source>
</reference>
<keyword evidence="2 16" id="KW-0813">Transport</keyword>